<accession>A0AA90ZUM6</accession>
<dbReference type="Proteomes" id="UP000421408">
    <property type="component" value="Unassembled WGS sequence"/>
</dbReference>
<gene>
    <name evidence="1" type="ORF">F7D74_06140</name>
</gene>
<comment type="caution">
    <text evidence="1">The sequence shown here is derived from an EMBL/GenBank/DDBJ whole genome shotgun (WGS) entry which is preliminary data.</text>
</comment>
<sequence>MIRFSKIIPSFFTIKEGSTFLTKPLFPQGREDVTALLGAQNRYAIRLAGHQSPRHGCAGWDRWAITC</sequence>
<proteinExistence type="predicted"/>
<reference evidence="2" key="1">
    <citation type="submission" date="2019-09" db="EMBL/GenBank/DDBJ databases">
        <title>Distinct polysaccharide growth profiles of human intestinal Prevotella copri isolates.</title>
        <authorList>
            <person name="Fehlner-Peach H."/>
            <person name="Magnabosco C."/>
            <person name="Raghavan V."/>
            <person name="Scher J.U."/>
            <person name="Tett A."/>
            <person name="Cox L.M."/>
            <person name="Gottsegen C."/>
            <person name="Watters A."/>
            <person name="Wiltshire- Gordon J.D."/>
            <person name="Segata N."/>
            <person name="Bonneau R."/>
            <person name="Littman D.R."/>
        </authorList>
    </citation>
    <scope>NUCLEOTIDE SEQUENCE [LARGE SCALE GENOMIC DNA]</scope>
    <source>
        <strain evidence="2">iAA108</strain>
    </source>
</reference>
<evidence type="ECO:0000313" key="2">
    <source>
        <dbReference type="Proteomes" id="UP000421408"/>
    </source>
</evidence>
<evidence type="ECO:0000313" key="1">
    <source>
        <dbReference type="EMBL" id="MQN83568.1"/>
    </source>
</evidence>
<name>A0AA90ZUM6_9BACT</name>
<dbReference type="AlphaFoldDB" id="A0AA90ZUM6"/>
<dbReference type="RefSeq" id="WP_153118681.1">
    <property type="nucleotide sequence ID" value="NZ_VZCC01000033.1"/>
</dbReference>
<dbReference type="EMBL" id="VZCC01000033">
    <property type="protein sequence ID" value="MQN83568.1"/>
    <property type="molecule type" value="Genomic_DNA"/>
</dbReference>
<organism evidence="1 2">
    <name type="scientific">Segatella copri</name>
    <dbReference type="NCBI Taxonomy" id="165179"/>
    <lineage>
        <taxon>Bacteria</taxon>
        <taxon>Pseudomonadati</taxon>
        <taxon>Bacteroidota</taxon>
        <taxon>Bacteroidia</taxon>
        <taxon>Bacteroidales</taxon>
        <taxon>Prevotellaceae</taxon>
        <taxon>Segatella</taxon>
    </lineage>
</organism>
<protein>
    <submittedName>
        <fullName evidence="1">Uncharacterized protein</fullName>
    </submittedName>
</protein>